<dbReference type="STRING" id="926559.JoomaDRAFT_1185"/>
<dbReference type="HOGENOM" id="CLU_177027_0_0_10"/>
<gene>
    <name evidence="1" type="ORF">JoomaDRAFT_1185</name>
</gene>
<protein>
    <recommendedName>
        <fullName evidence="3">Peptide methionine sulfoxide reductase</fullName>
    </recommendedName>
</protein>
<reference evidence="1 2" key="1">
    <citation type="submission" date="2012-02" db="EMBL/GenBank/DDBJ databases">
        <title>Improved High-Quality Draft genome of Joostella marina DSM 19592.</title>
        <authorList>
            <consortium name="US DOE Joint Genome Institute (JGI-PGF)"/>
            <person name="Lucas S."/>
            <person name="Copeland A."/>
            <person name="Lapidus A."/>
            <person name="Bruce D."/>
            <person name="Goodwin L."/>
            <person name="Pitluck S."/>
            <person name="Peters L."/>
            <person name="Chertkov O."/>
            <person name="Ovchinnikova G."/>
            <person name="Kyrpides N."/>
            <person name="Mavromatis K."/>
            <person name="Detter J.C."/>
            <person name="Han C."/>
            <person name="Land M."/>
            <person name="Hauser L."/>
            <person name="Markowitz V."/>
            <person name="Cheng J.-F."/>
            <person name="Hugenholtz P."/>
            <person name="Woyke T."/>
            <person name="Wu D."/>
            <person name="Tindall B."/>
            <person name="Brambilla E."/>
            <person name="Klenk H.-P."/>
            <person name="Eisen J.A."/>
        </authorList>
    </citation>
    <scope>NUCLEOTIDE SEQUENCE [LARGE SCALE GENOMIC DNA]</scope>
    <source>
        <strain evidence="1 2">DSM 19592</strain>
    </source>
</reference>
<sequence length="81" mass="9398">MILEKIKNLPLGYSEVEYQQKKYGVTRADFNDGKSIKIYAKELGGNDFISLNYYITSKSENLKPCEMPEQKVIHFLNNYKG</sequence>
<dbReference type="OrthoDB" id="1189996at2"/>
<proteinExistence type="predicted"/>
<dbReference type="AlphaFoldDB" id="I3C3L1"/>
<accession>I3C3L1</accession>
<name>I3C3L1_9FLAO</name>
<dbReference type="EMBL" id="JH651379">
    <property type="protein sequence ID" value="EIJ38204.1"/>
    <property type="molecule type" value="Genomic_DNA"/>
</dbReference>
<dbReference type="eggNOG" id="COG0225">
    <property type="taxonomic scope" value="Bacteria"/>
</dbReference>
<organism evidence="1 2">
    <name type="scientific">Galbibacter orientalis DSM 19592</name>
    <dbReference type="NCBI Taxonomy" id="926559"/>
    <lineage>
        <taxon>Bacteria</taxon>
        <taxon>Pseudomonadati</taxon>
        <taxon>Bacteroidota</taxon>
        <taxon>Flavobacteriia</taxon>
        <taxon>Flavobacteriales</taxon>
        <taxon>Flavobacteriaceae</taxon>
        <taxon>Galbibacter</taxon>
    </lineage>
</organism>
<evidence type="ECO:0008006" key="3">
    <source>
        <dbReference type="Google" id="ProtNLM"/>
    </source>
</evidence>
<evidence type="ECO:0000313" key="2">
    <source>
        <dbReference type="Proteomes" id="UP000004690"/>
    </source>
</evidence>
<evidence type="ECO:0000313" key="1">
    <source>
        <dbReference type="EMBL" id="EIJ38204.1"/>
    </source>
</evidence>
<keyword evidence="2" id="KW-1185">Reference proteome</keyword>
<dbReference type="RefSeq" id="WP_008611350.1">
    <property type="nucleotide sequence ID" value="NZ_JH651379.1"/>
</dbReference>
<dbReference type="Proteomes" id="UP000004690">
    <property type="component" value="Unassembled WGS sequence"/>
</dbReference>